<dbReference type="GO" id="GO:0016787">
    <property type="term" value="F:hydrolase activity"/>
    <property type="evidence" value="ECO:0007669"/>
    <property type="project" value="UniProtKB-KW"/>
</dbReference>
<dbReference type="GO" id="GO:0005524">
    <property type="term" value="F:ATP binding"/>
    <property type="evidence" value="ECO:0007669"/>
    <property type="project" value="UniProtKB-KW"/>
</dbReference>
<feature type="compositionally biased region" description="Polar residues" evidence="4">
    <location>
        <begin position="372"/>
        <end position="385"/>
    </location>
</feature>
<keyword evidence="3" id="KW-0067">ATP-binding</keyword>
<proteinExistence type="predicted"/>
<feature type="compositionally biased region" description="Acidic residues" evidence="4">
    <location>
        <begin position="130"/>
        <end position="151"/>
    </location>
</feature>
<dbReference type="EnsemblMetazoa" id="XM_020001718.1">
    <property type="protein sequence ID" value="XP_019857277.1"/>
    <property type="gene ID" value="LOC100633779"/>
</dbReference>
<feature type="region of interest" description="Disordered" evidence="4">
    <location>
        <begin position="479"/>
        <end position="500"/>
    </location>
</feature>
<dbReference type="Pfam" id="PF00176">
    <property type="entry name" value="SNF2-rel_dom"/>
    <property type="match status" value="1"/>
</dbReference>
<dbReference type="AlphaFoldDB" id="A0AAN0JKI3"/>
<dbReference type="RefSeq" id="XP_019857277.1">
    <property type="nucleotide sequence ID" value="XM_020001718.1"/>
</dbReference>
<evidence type="ECO:0000256" key="1">
    <source>
        <dbReference type="ARBA" id="ARBA00022741"/>
    </source>
</evidence>
<dbReference type="PANTHER" id="PTHR45626">
    <property type="entry name" value="TRANSCRIPTION TERMINATION FACTOR 2-RELATED"/>
    <property type="match status" value="1"/>
</dbReference>
<protein>
    <recommendedName>
        <fullName evidence="9">Transcription termination factor 2</fullName>
    </recommendedName>
</protein>
<feature type="domain" description="Helicase C-terminal" evidence="6">
    <location>
        <begin position="843"/>
        <end position="1017"/>
    </location>
</feature>
<keyword evidence="2" id="KW-0378">Hydrolase</keyword>
<keyword evidence="1" id="KW-0547">Nucleotide-binding</keyword>
<evidence type="ECO:0000256" key="2">
    <source>
        <dbReference type="ARBA" id="ARBA00022801"/>
    </source>
</evidence>
<reference evidence="7" key="2">
    <citation type="submission" date="2024-06" db="UniProtKB">
        <authorList>
            <consortium name="EnsemblMetazoa"/>
        </authorList>
    </citation>
    <scope>IDENTIFICATION</scope>
</reference>
<evidence type="ECO:0000256" key="4">
    <source>
        <dbReference type="SAM" id="MobiDB-lite"/>
    </source>
</evidence>
<feature type="region of interest" description="Disordered" evidence="4">
    <location>
        <begin position="25"/>
        <end position="298"/>
    </location>
</feature>
<feature type="compositionally biased region" description="Polar residues" evidence="4">
    <location>
        <begin position="197"/>
        <end position="208"/>
    </location>
</feature>
<dbReference type="CDD" id="cd18793">
    <property type="entry name" value="SF2_C_SNF"/>
    <property type="match status" value="1"/>
</dbReference>
<feature type="compositionally biased region" description="Basic and acidic residues" evidence="4">
    <location>
        <begin position="83"/>
        <end position="93"/>
    </location>
</feature>
<dbReference type="KEGG" id="aqu:100633779"/>
<dbReference type="InterPro" id="IPR014001">
    <property type="entry name" value="Helicase_ATP-bd"/>
</dbReference>
<dbReference type="CDD" id="cd18008">
    <property type="entry name" value="DEXDc_SHPRH-like"/>
    <property type="match status" value="1"/>
</dbReference>
<dbReference type="SMART" id="SM00487">
    <property type="entry name" value="DEXDc"/>
    <property type="match status" value="1"/>
</dbReference>
<feature type="compositionally biased region" description="Pro residues" evidence="4">
    <location>
        <begin position="259"/>
        <end position="269"/>
    </location>
</feature>
<accession>A0AAN0JKI3</accession>
<evidence type="ECO:0008006" key="9">
    <source>
        <dbReference type="Google" id="ProtNLM"/>
    </source>
</evidence>
<dbReference type="Gene3D" id="3.40.50.300">
    <property type="entry name" value="P-loop containing nucleotide triphosphate hydrolases"/>
    <property type="match status" value="1"/>
</dbReference>
<dbReference type="PROSITE" id="PS51192">
    <property type="entry name" value="HELICASE_ATP_BIND_1"/>
    <property type="match status" value="1"/>
</dbReference>
<feature type="compositionally biased region" description="Acidic residues" evidence="4">
    <location>
        <begin position="54"/>
        <end position="67"/>
    </location>
</feature>
<dbReference type="SUPFAM" id="SSF52540">
    <property type="entry name" value="P-loop containing nucleoside triphosphate hydrolases"/>
    <property type="match status" value="2"/>
</dbReference>
<dbReference type="InterPro" id="IPR027417">
    <property type="entry name" value="P-loop_NTPase"/>
</dbReference>
<feature type="compositionally biased region" description="Polar residues" evidence="4">
    <location>
        <begin position="274"/>
        <end position="283"/>
    </location>
</feature>
<dbReference type="Gene3D" id="3.40.50.10810">
    <property type="entry name" value="Tandem AAA-ATPase domain"/>
    <property type="match status" value="1"/>
</dbReference>
<feature type="region of interest" description="Disordered" evidence="4">
    <location>
        <begin position="365"/>
        <end position="385"/>
    </location>
</feature>
<dbReference type="Proteomes" id="UP000007879">
    <property type="component" value="Unassembled WGS sequence"/>
</dbReference>
<organism evidence="7 8">
    <name type="scientific">Amphimedon queenslandica</name>
    <name type="common">Sponge</name>
    <dbReference type="NCBI Taxonomy" id="400682"/>
    <lineage>
        <taxon>Eukaryota</taxon>
        <taxon>Metazoa</taxon>
        <taxon>Porifera</taxon>
        <taxon>Demospongiae</taxon>
        <taxon>Heteroscleromorpha</taxon>
        <taxon>Haplosclerida</taxon>
        <taxon>Niphatidae</taxon>
        <taxon>Amphimedon</taxon>
    </lineage>
</organism>
<sequence>MDSSVSSKASVSTFDSAISALDATAASTDLESHDDDSIVRPRRVGRSSVMIEESASEDEEESDETEGDTTRNEEDGETDEEGSLEKERQHPEPSESEENNSDVVVVVLSTDEDEELSGSHPKGQYHEASESEENNSDSHSDEDDDSSDRDDSDSKGRYCEPSESEENNSDSHSNEDDDSSDRDNSNSKGRYREPSQSEENNSDSGPDQSHSDEDNESSYNDAKTSEPPQPLSSLVHKLTLSSSHKEAARKPVAIYHPPLHGPRPTPPTTSTPTISAKSGLTSANKENEGDEDEKEKEKGFEVGFQFRKLVKQLYEQQTLFDRFGAHLPDNGSSIKMNIESIKKRMIHLRGYVPSSGEIIEMLRQPEDPKQSAVASSHSGQSTNVAQPGLRKGLMVHAQAKFLSANVVSSLHNTISSRPTEDTPTDPPRGLKVPLMAHQKTALTFLLWREKQVPRGGILADDMGLGKTLSMISLIMKKKQLEEAESEPQSTGESRGRPTLRTEATLVVAPLTLLSIWENEIESKLYSGNLSVFRYHGPKRPKDPRVLIDYDVVITTYDIIGMEGNAINAATDTSGKAKRSAHPTLFHIHWKRIILDEAHIIRNPKSATSEGCCSLDADYRWALTGTPIQNKLKDFYSLIKFLHVAPFDDLRVWKDTIEGRNLGMKRLQAMVSCLVLRRLKEEFESTKLPAKNVVCHKLALNPEERSIYNVLFHFSRDFFMKYLTELGEFDMLPDSAPSLSSLLHKVPSHLRSSVETLMESMIPNIEEMEGQRRSGSMILLLLLRLRQCCNHPNLLSTALTSEVLAEDDLALAMGALSIGATSEPKQDLSVSSKGFFHSSHISSKVQSIITKLDEIFSNEDPNEPLPNKCIIVSQWTSMSHIIEHHLTLSNISCTKIDGKVPLKDRHANIDAFNRKSPNPRVMLLSLQAGGVGLTLTAANHVFITDLHWNPQLEQQASDRCHRVGQTRTVTIHRFMTQNTVERVIAVIQENKLKLASDVIGGSTKKGRKGMGLTLHDLKMLFEIP</sequence>
<dbReference type="InterPro" id="IPR050628">
    <property type="entry name" value="SNF2_RAD54_helicase_TF"/>
</dbReference>
<dbReference type="PROSITE" id="PS51194">
    <property type="entry name" value="HELICASE_CTER"/>
    <property type="match status" value="1"/>
</dbReference>
<dbReference type="InterPro" id="IPR001650">
    <property type="entry name" value="Helicase_C-like"/>
</dbReference>
<dbReference type="GO" id="GO:0006281">
    <property type="term" value="P:DNA repair"/>
    <property type="evidence" value="ECO:0007669"/>
    <property type="project" value="TreeGrafter"/>
</dbReference>
<evidence type="ECO:0000259" key="5">
    <source>
        <dbReference type="PROSITE" id="PS51192"/>
    </source>
</evidence>
<evidence type="ECO:0000259" key="6">
    <source>
        <dbReference type="PROSITE" id="PS51194"/>
    </source>
</evidence>
<dbReference type="GO" id="GO:0008094">
    <property type="term" value="F:ATP-dependent activity, acting on DNA"/>
    <property type="evidence" value="ECO:0007669"/>
    <property type="project" value="TreeGrafter"/>
</dbReference>
<feature type="compositionally biased region" description="Basic and acidic residues" evidence="4">
    <location>
        <begin position="181"/>
        <end position="195"/>
    </location>
</feature>
<dbReference type="GO" id="GO:0005634">
    <property type="term" value="C:nucleus"/>
    <property type="evidence" value="ECO:0007669"/>
    <property type="project" value="TreeGrafter"/>
</dbReference>
<dbReference type="Pfam" id="PF00271">
    <property type="entry name" value="Helicase_C"/>
    <property type="match status" value="1"/>
</dbReference>
<dbReference type="GeneID" id="100633779"/>
<name>A0AAN0JKI3_AMPQE</name>
<evidence type="ECO:0000313" key="7">
    <source>
        <dbReference type="EnsemblMetazoa" id="XP_019857277.1"/>
    </source>
</evidence>
<reference evidence="8" key="1">
    <citation type="journal article" date="2010" name="Nature">
        <title>The Amphimedon queenslandica genome and the evolution of animal complexity.</title>
        <authorList>
            <person name="Srivastava M."/>
            <person name="Simakov O."/>
            <person name="Chapman J."/>
            <person name="Fahey B."/>
            <person name="Gauthier M.E."/>
            <person name="Mitros T."/>
            <person name="Richards G.S."/>
            <person name="Conaco C."/>
            <person name="Dacre M."/>
            <person name="Hellsten U."/>
            <person name="Larroux C."/>
            <person name="Putnam N.H."/>
            <person name="Stanke M."/>
            <person name="Adamska M."/>
            <person name="Darling A."/>
            <person name="Degnan S.M."/>
            <person name="Oakley T.H."/>
            <person name="Plachetzki D.C."/>
            <person name="Zhai Y."/>
            <person name="Adamski M."/>
            <person name="Calcino A."/>
            <person name="Cummins S.F."/>
            <person name="Goodstein D.M."/>
            <person name="Harris C."/>
            <person name="Jackson D.J."/>
            <person name="Leys S.P."/>
            <person name="Shu S."/>
            <person name="Woodcroft B.J."/>
            <person name="Vervoort M."/>
            <person name="Kosik K.S."/>
            <person name="Manning G."/>
            <person name="Degnan B.M."/>
            <person name="Rokhsar D.S."/>
        </authorList>
    </citation>
    <scope>NUCLEOTIDE SEQUENCE [LARGE SCALE GENOMIC DNA]</scope>
</reference>
<evidence type="ECO:0000256" key="3">
    <source>
        <dbReference type="ARBA" id="ARBA00022840"/>
    </source>
</evidence>
<dbReference type="PANTHER" id="PTHR45626:SF50">
    <property type="entry name" value="TRANSCRIPTION TERMINATION FACTOR 2"/>
    <property type="match status" value="1"/>
</dbReference>
<feature type="domain" description="Helicase ATP-binding" evidence="5">
    <location>
        <begin position="447"/>
        <end position="644"/>
    </location>
</feature>
<evidence type="ECO:0000313" key="8">
    <source>
        <dbReference type="Proteomes" id="UP000007879"/>
    </source>
</evidence>
<dbReference type="InterPro" id="IPR038718">
    <property type="entry name" value="SNF2-like_sf"/>
</dbReference>
<dbReference type="InterPro" id="IPR049730">
    <property type="entry name" value="SNF2/RAD54-like_C"/>
</dbReference>
<keyword evidence="8" id="KW-1185">Reference proteome</keyword>
<dbReference type="SMART" id="SM00490">
    <property type="entry name" value="HELICc"/>
    <property type="match status" value="1"/>
</dbReference>
<dbReference type="InterPro" id="IPR000330">
    <property type="entry name" value="SNF2_N"/>
</dbReference>